<dbReference type="GO" id="GO:0012505">
    <property type="term" value="C:endomembrane system"/>
    <property type="evidence" value="ECO:0007669"/>
    <property type="project" value="UniProtKB-SubCell"/>
</dbReference>
<dbReference type="SMART" id="SM00219">
    <property type="entry name" value="TyrKc"/>
    <property type="match status" value="1"/>
</dbReference>
<evidence type="ECO:0000256" key="8">
    <source>
        <dbReference type="ARBA" id="ARBA00022737"/>
    </source>
</evidence>
<keyword evidence="18" id="KW-0393">Immunoglobulin domain</keyword>
<dbReference type="InterPro" id="IPR017441">
    <property type="entry name" value="Protein_kinase_ATP_BS"/>
</dbReference>
<dbReference type="GO" id="GO:0050793">
    <property type="term" value="P:regulation of developmental process"/>
    <property type="evidence" value="ECO:0007669"/>
    <property type="project" value="UniProtKB-ARBA"/>
</dbReference>
<dbReference type="GO" id="GO:0007169">
    <property type="term" value="P:cell surface receptor protein tyrosine kinase signaling pathway"/>
    <property type="evidence" value="ECO:0007669"/>
    <property type="project" value="TreeGrafter"/>
</dbReference>
<dbReference type="InterPro" id="IPR050122">
    <property type="entry name" value="RTK"/>
</dbReference>
<keyword evidence="17" id="KW-0325">Glycoprotein</keyword>
<dbReference type="PROSITE" id="PS50011">
    <property type="entry name" value="PROTEIN_KINASE_DOM"/>
    <property type="match status" value="1"/>
</dbReference>
<proteinExistence type="predicted"/>
<dbReference type="Proteomes" id="UP001283361">
    <property type="component" value="Unassembled WGS sequence"/>
</dbReference>
<dbReference type="Gene3D" id="3.40.50.2300">
    <property type="match status" value="2"/>
</dbReference>
<feature type="binding site" evidence="21">
    <location>
        <position position="1090"/>
    </location>
    <ligand>
        <name>ATP</name>
        <dbReference type="ChEBI" id="CHEBI:30616"/>
    </ligand>
</feature>
<sequence>MLFHKTPASLTFTDSNVSKDRAHNQKKRQNSPLISMYENYFVLMLRSSEESRRSLQQSPSPTLTCAAHPGEMVNHTDIAQNRVNIRRSLGTSTGLCPLWPLLPLLLLLGFSPLSLLVQRAAAAANSELSHCNIASTDELFVQQTNYFYYNHQSFEIVLEDSDRLSHRITNRILKILLQSVAGYPQVKIQHCYSYDNQNITALLNRVSGTTVSKHCQPPELNKMGRIPDTMVNMEAWMVAGFNKAHWLDTGQLVDAGPLGPQGRMGWFLPTSIMENLWSKGRHVLDHWRALQTTKLTRYFSLWNDPDLQKLQPDFRVRAYKNSKCKGQRKKCATLFATYNGVDTGILQSQIESLGLYVDIVWLGDQLSSFVTQKVYAGKAVMFFNWHPNVLTATGLFTRINFPETHAQHKDAPVDCDFPVNQLTKVLWGPLKSGAPEAYHIISKMSFTDLEYDQLLAMASHSSFHPYSHSARITLKKSHPTASLPAPMSRTLTPTLEEVACKWIQDYPNRWGSWLPQSLKEKPKIYLGGLFPLTGTDWAEMGLVKAAELALEMVNKDPDILPSYSLEMVVNDTKCKRDIAMGQFIAIQRRQPPIAGILGPGCSDAAERIASLSQHFHLLMVSYGAQRRDMSDHSKYPYFFSTGPPAHLYKQVYPALFEKLDWHLVGTLTQSSPELPEYHLPLLDFLYQDYITSGDSFHSLVVRHKVLNTTGIPDVAKTLQEFKDQRVRVIIADVSSNVARQIMCEAFKQQMTGYEGYIWFLPSWYPLHWQDVDYYNSEPNLQEVANSPHFVRESVPCTTNEVERATQGHFVLAQTTFASSETKVVGGITVREFLKMYSQDCWNANVEESLFASFVYDAIWVFANALDIVLRENKAALETFGTRTNARALQNAISNLSFSGVSGWIKFHGGNGNRVLDLTIQQIFTNETRLVGQYKPMLNVGRDDNHPLLQLDIEKIHWLSPIGAILDELNSDKGECFFKSMKNLLGVSCTVASIIIITLAFLVIIIVAVILIFTLKYRCDTKLKRLKATHERMKELGLLSEEYSHLLTVDDWEISLNNLVLNRELGEGAFGAVMGGEMLKEREGWVAVAVKTLKVHHTMEEKLDFFSEVEMMKLFKHENIVQLWGVCTRKQPIYAVMEFLLHGDLKTYLLSRRSLVGQGVKEAQDIKAENLTQMAVDIAQGLSYLHSLKYIHRDLACRNCLVHANKTVKIADFGLTRHVSSTDYYRFSRKGMLPVRWTAPEALRDGIYSAKSDIWSYGVLVFEIVTFGSFPYQGLSNRQVVEEVVKGTPLRLPLQCDDALRSFIRWCMSADPGYRPDLSDILSYFAYSPAFLTPCIDAPISSVVHEDTDSMGDDTRVSHTISKLPLIVSSSAIHPTLSAVPAVSSSMSKASSVSNSFSLQTHSMPETVKTETARGTANHSGRWSLTRLKLHSTGAADDDEYEGNSWPSGELKERKKTFSMPGLFFSLNKPSRSVAAQQRAVTETNKVKNVAPVSPSRSCSPCSEALHTNNICGLNACVEAANDIRRRHSVGPDNSKSGDCIHNDSNETNSIIFQISCSDKDDNMQESSDDGHFNHIWPQSSSAPESIICDADVEIHCLNPKMTLRSDTQKLGVRQYSSSPFATVYFEKGEVHSSGYISENSKGDMNQICQTITSL</sequence>
<dbReference type="Gene3D" id="3.30.200.20">
    <property type="entry name" value="Phosphorylase Kinase, domain 1"/>
    <property type="match status" value="1"/>
</dbReference>
<keyword evidence="9 21" id="KW-0547">Nucleotide-binding</keyword>
<name>A0AAE0XTC6_9GAST</name>
<comment type="subcellular location">
    <subcellularLocation>
        <location evidence="2">Endomembrane system</location>
    </subcellularLocation>
    <subcellularLocation>
        <location evidence="1">Membrane</location>
        <topology evidence="1">Single-pass membrane protein</topology>
    </subcellularLocation>
</comment>
<dbReference type="FunFam" id="3.30.200.20:FF:000593">
    <property type="entry name" value="Predicted protein"/>
    <property type="match status" value="1"/>
</dbReference>
<dbReference type="PANTHER" id="PTHR24416:SF489">
    <property type="entry name" value="PROTEIN KINASE DOMAIN-CONTAINING PROTEIN"/>
    <property type="match status" value="1"/>
</dbReference>
<dbReference type="CDD" id="cd00192">
    <property type="entry name" value="PTKc"/>
    <property type="match status" value="1"/>
</dbReference>
<dbReference type="Pfam" id="PF07714">
    <property type="entry name" value="PK_Tyr_Ser-Thr"/>
    <property type="match status" value="1"/>
</dbReference>
<keyword evidence="7" id="KW-0732">Signal</keyword>
<dbReference type="GO" id="GO:0004714">
    <property type="term" value="F:transmembrane receptor protein tyrosine kinase activity"/>
    <property type="evidence" value="ECO:0007669"/>
    <property type="project" value="UniProtKB-EC"/>
</dbReference>
<keyword evidence="5" id="KW-0808">Transferase</keyword>
<protein>
    <recommendedName>
        <fullName evidence="3">receptor protein-tyrosine kinase</fullName>
        <ecNumber evidence="3">2.7.10.1</ecNumber>
    </recommendedName>
</protein>
<dbReference type="InterPro" id="IPR000719">
    <property type="entry name" value="Prot_kinase_dom"/>
</dbReference>
<dbReference type="InterPro" id="IPR008266">
    <property type="entry name" value="Tyr_kinase_AS"/>
</dbReference>
<evidence type="ECO:0000256" key="11">
    <source>
        <dbReference type="ARBA" id="ARBA00022840"/>
    </source>
</evidence>
<dbReference type="GO" id="GO:0043235">
    <property type="term" value="C:receptor complex"/>
    <property type="evidence" value="ECO:0007669"/>
    <property type="project" value="TreeGrafter"/>
</dbReference>
<evidence type="ECO:0000256" key="7">
    <source>
        <dbReference type="ARBA" id="ARBA00022729"/>
    </source>
</evidence>
<dbReference type="Gene3D" id="1.10.510.10">
    <property type="entry name" value="Transferase(Phosphotransferase) domain 1"/>
    <property type="match status" value="1"/>
</dbReference>
<evidence type="ECO:0000313" key="25">
    <source>
        <dbReference type="Proteomes" id="UP001283361"/>
    </source>
</evidence>
<evidence type="ECO:0000256" key="3">
    <source>
        <dbReference type="ARBA" id="ARBA00011902"/>
    </source>
</evidence>
<keyword evidence="12 22" id="KW-1133">Transmembrane helix</keyword>
<comment type="function">
    <text evidence="20">Receptor for basic fibroblast growth factor.</text>
</comment>
<dbReference type="EC" id="2.7.10.1" evidence="3"/>
<evidence type="ECO:0000256" key="18">
    <source>
        <dbReference type="ARBA" id="ARBA00023319"/>
    </source>
</evidence>
<evidence type="ECO:0000256" key="15">
    <source>
        <dbReference type="ARBA" id="ARBA00023157"/>
    </source>
</evidence>
<organism evidence="24 25">
    <name type="scientific">Elysia crispata</name>
    <name type="common">lettuce slug</name>
    <dbReference type="NCBI Taxonomy" id="231223"/>
    <lineage>
        <taxon>Eukaryota</taxon>
        <taxon>Metazoa</taxon>
        <taxon>Spiralia</taxon>
        <taxon>Lophotrochozoa</taxon>
        <taxon>Mollusca</taxon>
        <taxon>Gastropoda</taxon>
        <taxon>Heterobranchia</taxon>
        <taxon>Euthyneura</taxon>
        <taxon>Panpulmonata</taxon>
        <taxon>Sacoglossa</taxon>
        <taxon>Placobranchoidea</taxon>
        <taxon>Plakobranchidae</taxon>
        <taxon>Elysia</taxon>
    </lineage>
</organism>
<dbReference type="InterPro" id="IPR020635">
    <property type="entry name" value="Tyr_kinase_cat_dom"/>
</dbReference>
<keyword evidence="8" id="KW-0677">Repeat</keyword>
<feature type="transmembrane region" description="Helical" evidence="22">
    <location>
        <begin position="990"/>
        <end position="1014"/>
    </location>
</feature>
<evidence type="ECO:0000256" key="12">
    <source>
        <dbReference type="ARBA" id="ARBA00022989"/>
    </source>
</evidence>
<evidence type="ECO:0000256" key="2">
    <source>
        <dbReference type="ARBA" id="ARBA00004308"/>
    </source>
</evidence>
<evidence type="ECO:0000256" key="16">
    <source>
        <dbReference type="ARBA" id="ARBA00023170"/>
    </source>
</evidence>
<feature type="transmembrane region" description="Helical" evidence="22">
    <location>
        <begin position="1253"/>
        <end position="1271"/>
    </location>
</feature>
<evidence type="ECO:0000256" key="1">
    <source>
        <dbReference type="ARBA" id="ARBA00004167"/>
    </source>
</evidence>
<dbReference type="SUPFAM" id="SSF56112">
    <property type="entry name" value="Protein kinase-like (PK-like)"/>
    <property type="match status" value="1"/>
</dbReference>
<evidence type="ECO:0000256" key="20">
    <source>
        <dbReference type="ARBA" id="ARBA00056965"/>
    </source>
</evidence>
<evidence type="ECO:0000256" key="19">
    <source>
        <dbReference type="ARBA" id="ARBA00051243"/>
    </source>
</evidence>
<dbReference type="FunFam" id="1.10.510.10:FF:001512">
    <property type="entry name" value="Receptor tyrosine-protein kinase erbB-2"/>
    <property type="match status" value="1"/>
</dbReference>
<dbReference type="GO" id="GO:0005886">
    <property type="term" value="C:plasma membrane"/>
    <property type="evidence" value="ECO:0007669"/>
    <property type="project" value="TreeGrafter"/>
</dbReference>
<dbReference type="SMART" id="SM00220">
    <property type="entry name" value="S_TKc"/>
    <property type="match status" value="1"/>
</dbReference>
<keyword evidence="4" id="KW-0597">Phosphoprotein</keyword>
<evidence type="ECO:0000313" key="24">
    <source>
        <dbReference type="EMBL" id="KAK3709771.1"/>
    </source>
</evidence>
<dbReference type="InterPro" id="IPR028082">
    <property type="entry name" value="Peripla_BP_I"/>
</dbReference>
<feature type="domain" description="Protein kinase" evidence="23">
    <location>
        <begin position="1058"/>
        <end position="1330"/>
    </location>
</feature>
<dbReference type="GO" id="GO:0048468">
    <property type="term" value="P:cell development"/>
    <property type="evidence" value="ECO:0007669"/>
    <property type="project" value="UniProtKB-ARBA"/>
</dbReference>
<dbReference type="InterPro" id="IPR011009">
    <property type="entry name" value="Kinase-like_dom_sf"/>
</dbReference>
<keyword evidence="25" id="KW-1185">Reference proteome</keyword>
<evidence type="ECO:0000259" key="23">
    <source>
        <dbReference type="PROSITE" id="PS50011"/>
    </source>
</evidence>
<dbReference type="EMBL" id="JAWDGP010007653">
    <property type="protein sequence ID" value="KAK3709771.1"/>
    <property type="molecule type" value="Genomic_DNA"/>
</dbReference>
<evidence type="ECO:0000256" key="14">
    <source>
        <dbReference type="ARBA" id="ARBA00023137"/>
    </source>
</evidence>
<dbReference type="PANTHER" id="PTHR24416">
    <property type="entry name" value="TYROSINE-PROTEIN KINASE RECEPTOR"/>
    <property type="match status" value="1"/>
</dbReference>
<evidence type="ECO:0000256" key="10">
    <source>
        <dbReference type="ARBA" id="ARBA00022777"/>
    </source>
</evidence>
<dbReference type="PRINTS" id="PR00109">
    <property type="entry name" value="TYRKINASE"/>
</dbReference>
<evidence type="ECO:0000256" key="13">
    <source>
        <dbReference type="ARBA" id="ARBA00023136"/>
    </source>
</evidence>
<evidence type="ECO:0000256" key="22">
    <source>
        <dbReference type="SAM" id="Phobius"/>
    </source>
</evidence>
<dbReference type="PROSITE" id="PS00109">
    <property type="entry name" value="PROTEIN_KINASE_TYR"/>
    <property type="match status" value="1"/>
</dbReference>
<dbReference type="InterPro" id="IPR001245">
    <property type="entry name" value="Ser-Thr/Tyr_kinase_cat_dom"/>
</dbReference>
<evidence type="ECO:0000256" key="9">
    <source>
        <dbReference type="ARBA" id="ARBA00022741"/>
    </source>
</evidence>
<gene>
    <name evidence="24" type="ORF">RRG08_028804</name>
</gene>
<evidence type="ECO:0000256" key="17">
    <source>
        <dbReference type="ARBA" id="ARBA00023180"/>
    </source>
</evidence>
<dbReference type="GO" id="GO:0030182">
    <property type="term" value="P:neuron differentiation"/>
    <property type="evidence" value="ECO:0007669"/>
    <property type="project" value="UniProtKB-ARBA"/>
</dbReference>
<keyword evidence="14" id="KW-0829">Tyrosine-protein kinase</keyword>
<comment type="catalytic activity">
    <reaction evidence="19">
        <text>L-tyrosyl-[protein] + ATP = O-phospho-L-tyrosyl-[protein] + ADP + H(+)</text>
        <dbReference type="Rhea" id="RHEA:10596"/>
        <dbReference type="Rhea" id="RHEA-COMP:10136"/>
        <dbReference type="Rhea" id="RHEA-COMP:20101"/>
        <dbReference type="ChEBI" id="CHEBI:15378"/>
        <dbReference type="ChEBI" id="CHEBI:30616"/>
        <dbReference type="ChEBI" id="CHEBI:46858"/>
        <dbReference type="ChEBI" id="CHEBI:61978"/>
        <dbReference type="ChEBI" id="CHEBI:456216"/>
        <dbReference type="EC" id="2.7.10.1"/>
    </reaction>
</comment>
<keyword evidence="13 22" id="KW-0472">Membrane</keyword>
<evidence type="ECO:0000256" key="5">
    <source>
        <dbReference type="ARBA" id="ARBA00022679"/>
    </source>
</evidence>
<evidence type="ECO:0000256" key="6">
    <source>
        <dbReference type="ARBA" id="ARBA00022692"/>
    </source>
</evidence>
<keyword evidence="11 21" id="KW-0067">ATP-binding</keyword>
<dbReference type="SUPFAM" id="SSF53822">
    <property type="entry name" value="Periplasmic binding protein-like I"/>
    <property type="match status" value="1"/>
</dbReference>
<accession>A0AAE0XTC6</accession>
<keyword evidence="16" id="KW-0675">Receptor</keyword>
<comment type="caution">
    <text evidence="24">The sequence shown here is derived from an EMBL/GenBank/DDBJ whole genome shotgun (WGS) entry which is preliminary data.</text>
</comment>
<dbReference type="GO" id="GO:0005524">
    <property type="term" value="F:ATP binding"/>
    <property type="evidence" value="ECO:0007669"/>
    <property type="project" value="UniProtKB-UniRule"/>
</dbReference>
<dbReference type="InterPro" id="IPR001828">
    <property type="entry name" value="ANF_lig-bd_rcpt"/>
</dbReference>
<dbReference type="CDD" id="cd06366">
    <property type="entry name" value="PBP1_GABAb_receptor"/>
    <property type="match status" value="1"/>
</dbReference>
<keyword evidence="10" id="KW-0418">Kinase</keyword>
<keyword evidence="6 22" id="KW-0812">Transmembrane</keyword>
<keyword evidence="15" id="KW-1015">Disulfide bond</keyword>
<reference evidence="24" key="1">
    <citation type="journal article" date="2023" name="G3 (Bethesda)">
        <title>A reference genome for the long-term kleptoplast-retaining sea slug Elysia crispata morphotype clarki.</title>
        <authorList>
            <person name="Eastman K.E."/>
            <person name="Pendleton A.L."/>
            <person name="Shaikh M.A."/>
            <person name="Suttiyut T."/>
            <person name="Ogas R."/>
            <person name="Tomko P."/>
            <person name="Gavelis G."/>
            <person name="Widhalm J.R."/>
            <person name="Wisecaver J.H."/>
        </authorList>
    </citation>
    <scope>NUCLEOTIDE SEQUENCE</scope>
    <source>
        <strain evidence="24">ECLA1</strain>
    </source>
</reference>
<evidence type="ECO:0000256" key="21">
    <source>
        <dbReference type="PROSITE-ProRule" id="PRU10141"/>
    </source>
</evidence>
<evidence type="ECO:0000256" key="4">
    <source>
        <dbReference type="ARBA" id="ARBA00022553"/>
    </source>
</evidence>
<dbReference type="PROSITE" id="PS00107">
    <property type="entry name" value="PROTEIN_KINASE_ATP"/>
    <property type="match status" value="1"/>
</dbReference>
<dbReference type="Pfam" id="PF01094">
    <property type="entry name" value="ANF_receptor"/>
    <property type="match status" value="1"/>
</dbReference>